<organism evidence="1 2">
    <name type="scientific">Naganishia adeliensis</name>
    <dbReference type="NCBI Taxonomy" id="92952"/>
    <lineage>
        <taxon>Eukaryota</taxon>
        <taxon>Fungi</taxon>
        <taxon>Dikarya</taxon>
        <taxon>Basidiomycota</taxon>
        <taxon>Agaricomycotina</taxon>
        <taxon>Tremellomycetes</taxon>
        <taxon>Filobasidiales</taxon>
        <taxon>Filobasidiaceae</taxon>
        <taxon>Naganishia</taxon>
    </lineage>
</organism>
<evidence type="ECO:0000313" key="1">
    <source>
        <dbReference type="EMBL" id="KAJ9117173.1"/>
    </source>
</evidence>
<name>A0ACC2WZI2_9TREE</name>
<comment type="caution">
    <text evidence="1">The sequence shown here is derived from an EMBL/GenBank/DDBJ whole genome shotgun (WGS) entry which is preliminary data.</text>
</comment>
<sequence>MPFVYNIPDSAYVDGKGRYDLTSGLSYVILMGDAMGISSGGSSGRITVEGYAESACLGTAATNQTTLDLSFEVFATNIQQCETSFNMSWDLTPAARPTYNMTVISLDQSFNPYDVDFGNTSNYEWQVNVAASKGFTVMMNDGKGYGYGGVGGAYYVNRTGGNGECDFVGGSTATTSKVVPAGTTTASAEATVTAGTGEGDGPPKSTVIAGASIGALVGIGLSAAVAFFIFFYRRRRRNRNTRTRLDSGKDGQDGSSGIMMADGRRRPADAMSVNLFDDSEQYQDPNDGHYAPVPYDVGASSYSGSPVTPASAAGMGLAGRSDHRYAATRNDLSPSTTNMGDPFDARHGAGDEAGLNTGNRSWSATDTLQSRASGHPLLSPAEGRRVDTFSSPTSLIGGGWDTQARPGASRTKSEEAQAEFEAVAAAAAATTASRTNLTSYPSTTELSSTPTAPISAGGFRITNATDADPLLPPPLPAQGQASSPSLGRRPRGEPRFVRHADAGRAREEVIDLPPLYTDLVPEGDPRQ</sequence>
<accession>A0ACC2WZI2</accession>
<dbReference type="Proteomes" id="UP001230649">
    <property type="component" value="Unassembled WGS sequence"/>
</dbReference>
<gene>
    <name evidence="1" type="ORF">QFC20_000316</name>
</gene>
<evidence type="ECO:0000313" key="2">
    <source>
        <dbReference type="Proteomes" id="UP001230649"/>
    </source>
</evidence>
<keyword evidence="2" id="KW-1185">Reference proteome</keyword>
<proteinExistence type="predicted"/>
<protein>
    <submittedName>
        <fullName evidence="1">Uncharacterized protein</fullName>
    </submittedName>
</protein>
<reference evidence="1" key="1">
    <citation type="submission" date="2023-04" db="EMBL/GenBank/DDBJ databases">
        <title>Draft Genome sequencing of Naganishia species isolated from polar environments using Oxford Nanopore Technology.</title>
        <authorList>
            <person name="Leo P."/>
            <person name="Venkateswaran K."/>
        </authorList>
    </citation>
    <scope>NUCLEOTIDE SEQUENCE</scope>
    <source>
        <strain evidence="1">MNA-CCFEE 5262</strain>
    </source>
</reference>
<dbReference type="EMBL" id="JASBWS010000002">
    <property type="protein sequence ID" value="KAJ9117173.1"/>
    <property type="molecule type" value="Genomic_DNA"/>
</dbReference>